<dbReference type="InterPro" id="IPR002292">
    <property type="entry name" value="Orn/put_carbamltrans"/>
</dbReference>
<dbReference type="InterPro" id="IPR006132">
    <property type="entry name" value="Asp/Orn_carbamoyltranf_P-bd"/>
</dbReference>
<feature type="domain" description="Aspartate/ornithine carbamoyltransferase carbamoyl-P binding" evidence="4">
    <location>
        <begin position="10"/>
        <end position="148"/>
    </location>
</feature>
<organism evidence="5 6">
    <name type="scientific">Aquimarina addita</name>
    <dbReference type="NCBI Taxonomy" id="870485"/>
    <lineage>
        <taxon>Bacteria</taxon>
        <taxon>Pseudomonadati</taxon>
        <taxon>Bacteroidota</taxon>
        <taxon>Flavobacteriia</taxon>
        <taxon>Flavobacteriales</taxon>
        <taxon>Flavobacteriaceae</taxon>
        <taxon>Aquimarina</taxon>
    </lineage>
</organism>
<name>A0ABP7XG13_9FLAO</name>
<proteinExistence type="inferred from homology"/>
<evidence type="ECO:0000259" key="4">
    <source>
        <dbReference type="Pfam" id="PF02729"/>
    </source>
</evidence>
<dbReference type="PROSITE" id="PS00097">
    <property type="entry name" value="CARBAMOYLTRANSFERASE"/>
    <property type="match status" value="1"/>
</dbReference>
<dbReference type="EMBL" id="BAABCW010000005">
    <property type="protein sequence ID" value="GAA4115433.1"/>
    <property type="molecule type" value="Genomic_DNA"/>
</dbReference>
<feature type="domain" description="Aspartate/ornithine carbamoyltransferase Asp/Orn-binding" evidence="3">
    <location>
        <begin position="156"/>
        <end position="310"/>
    </location>
</feature>
<comment type="caution">
    <text evidence="5">The sequence shown here is derived from an EMBL/GenBank/DDBJ whole genome shotgun (WGS) entry which is preliminary data.</text>
</comment>
<reference evidence="6" key="1">
    <citation type="journal article" date="2019" name="Int. J. Syst. Evol. Microbiol.">
        <title>The Global Catalogue of Microorganisms (GCM) 10K type strain sequencing project: providing services to taxonomists for standard genome sequencing and annotation.</title>
        <authorList>
            <consortium name="The Broad Institute Genomics Platform"/>
            <consortium name="The Broad Institute Genome Sequencing Center for Infectious Disease"/>
            <person name="Wu L."/>
            <person name="Ma J."/>
        </authorList>
    </citation>
    <scope>NUCLEOTIDE SEQUENCE [LARGE SCALE GENOMIC DNA]</scope>
    <source>
        <strain evidence="6">JCM 17106</strain>
    </source>
</reference>
<dbReference type="Pfam" id="PF00185">
    <property type="entry name" value="OTCace"/>
    <property type="match status" value="1"/>
</dbReference>
<protein>
    <submittedName>
        <fullName evidence="5">Ornithine carbamoyltransferase</fullName>
    </submittedName>
</protein>
<accession>A0ABP7XG13</accession>
<evidence type="ECO:0000256" key="1">
    <source>
        <dbReference type="ARBA" id="ARBA00022679"/>
    </source>
</evidence>
<gene>
    <name evidence="5" type="primary">argF</name>
    <name evidence="5" type="ORF">GCM10022393_15540</name>
</gene>
<keyword evidence="1 2" id="KW-0808">Transferase</keyword>
<dbReference type="InterPro" id="IPR006131">
    <property type="entry name" value="Asp_carbamoyltransf_Asp/Orn-bd"/>
</dbReference>
<dbReference type="RefSeq" id="WP_344926203.1">
    <property type="nucleotide sequence ID" value="NZ_BAABCW010000005.1"/>
</dbReference>
<dbReference type="SUPFAM" id="SSF53671">
    <property type="entry name" value="Aspartate/ornithine carbamoyltransferase"/>
    <property type="match status" value="1"/>
</dbReference>
<comment type="similarity">
    <text evidence="2">Belongs to the aspartate/ornithine carbamoyltransferase superfamily.</text>
</comment>
<dbReference type="InterPro" id="IPR036901">
    <property type="entry name" value="Asp/Orn_carbamoylTrfase_sf"/>
</dbReference>
<dbReference type="PRINTS" id="PR00102">
    <property type="entry name" value="OTCASE"/>
</dbReference>
<evidence type="ECO:0000256" key="2">
    <source>
        <dbReference type="RuleBase" id="RU003634"/>
    </source>
</evidence>
<dbReference type="Pfam" id="PF02729">
    <property type="entry name" value="OTCace_N"/>
    <property type="match status" value="1"/>
</dbReference>
<dbReference type="PRINTS" id="PR00100">
    <property type="entry name" value="AOTCASE"/>
</dbReference>
<evidence type="ECO:0000313" key="6">
    <source>
        <dbReference type="Proteomes" id="UP001500459"/>
    </source>
</evidence>
<evidence type="ECO:0000313" key="5">
    <source>
        <dbReference type="EMBL" id="GAA4115433.1"/>
    </source>
</evidence>
<dbReference type="InterPro" id="IPR006130">
    <property type="entry name" value="Asp/Orn_carbamoylTrfase"/>
</dbReference>
<dbReference type="Proteomes" id="UP001500459">
    <property type="component" value="Unassembled WGS sequence"/>
</dbReference>
<dbReference type="PANTHER" id="PTHR45753:SF3">
    <property type="entry name" value="ORNITHINE TRANSCARBAMYLASE, MITOCHONDRIAL"/>
    <property type="match status" value="1"/>
</dbReference>
<dbReference type="Gene3D" id="3.40.50.1370">
    <property type="entry name" value="Aspartate/ornithine carbamoyltransferase"/>
    <property type="match status" value="2"/>
</dbReference>
<sequence length="312" mass="35034">MSFTIVTKRKHIISLKDVSKQETLEIINRGIEYANDTVELGHQLKNQVMGIYFTKTSTRTRTAFTTAALRLGAQVIAYGPNDLQINTGESMDDTMQVLSRMLDGLVVRTAGNPRVLQAFANQERMSVVNAMTADEHPTQALADLTTMKRHFGELSGLNIVYMGEGNNTAIALALALAKFPNVRLSFFTPSGYGLNSEILRYAQEEGISKNTIIKEYHDLKSLPSDTDIVYTTRWQTTGTTKPDANWRDMFKPFMVTEQLMSKYPNAIFMHDLPAHREDEVEASVIDGDRSIVFEQAENKAHSAKAVLEWCMR</sequence>
<evidence type="ECO:0000259" key="3">
    <source>
        <dbReference type="Pfam" id="PF00185"/>
    </source>
</evidence>
<dbReference type="PANTHER" id="PTHR45753">
    <property type="entry name" value="ORNITHINE CARBAMOYLTRANSFERASE, MITOCHONDRIAL"/>
    <property type="match status" value="1"/>
</dbReference>
<keyword evidence="6" id="KW-1185">Reference proteome</keyword>